<keyword evidence="5" id="KW-1185">Reference proteome</keyword>
<name>A0ABP9JNS9_9MICO</name>
<dbReference type="EMBL" id="BAABIW010000039">
    <property type="protein sequence ID" value="GAA5036947.1"/>
    <property type="molecule type" value="Genomic_DNA"/>
</dbReference>
<dbReference type="RefSeq" id="WP_345509322.1">
    <property type="nucleotide sequence ID" value="NZ_BAABIW010000039.1"/>
</dbReference>
<feature type="region of interest" description="Disordered" evidence="2">
    <location>
        <begin position="1321"/>
        <end position="1372"/>
    </location>
</feature>
<proteinExistence type="predicted"/>
<dbReference type="SUPFAM" id="SSF52540">
    <property type="entry name" value="P-loop containing nucleoside triphosphate hydrolases"/>
    <property type="match status" value="2"/>
</dbReference>
<evidence type="ECO:0000313" key="5">
    <source>
        <dbReference type="Proteomes" id="UP001500427"/>
    </source>
</evidence>
<dbReference type="Pfam" id="PF08751">
    <property type="entry name" value="TrwC"/>
    <property type="match status" value="1"/>
</dbReference>
<evidence type="ECO:0000259" key="3">
    <source>
        <dbReference type="Pfam" id="PF08751"/>
    </source>
</evidence>
<dbReference type="SUPFAM" id="SSF55464">
    <property type="entry name" value="Origin of replication-binding domain, RBD-like"/>
    <property type="match status" value="1"/>
</dbReference>
<gene>
    <name evidence="4" type="ORF">GCM10023258_39950</name>
</gene>
<dbReference type="Gene3D" id="3.40.50.300">
    <property type="entry name" value="P-loop containing nucleotide triphosphate hydrolases"/>
    <property type="match status" value="2"/>
</dbReference>
<dbReference type="NCBIfam" id="NF041492">
    <property type="entry name" value="MobF"/>
    <property type="match status" value="1"/>
</dbReference>
<dbReference type="Pfam" id="PF13604">
    <property type="entry name" value="AAA_30"/>
    <property type="match status" value="1"/>
</dbReference>
<evidence type="ECO:0000256" key="1">
    <source>
        <dbReference type="SAM" id="Coils"/>
    </source>
</evidence>
<feature type="coiled-coil region" evidence="1">
    <location>
        <begin position="1247"/>
        <end position="1299"/>
    </location>
</feature>
<keyword evidence="1" id="KW-0175">Coiled coil</keyword>
<feature type="region of interest" description="Disordered" evidence="2">
    <location>
        <begin position="343"/>
        <end position="371"/>
    </location>
</feature>
<feature type="domain" description="TrwC relaxase" evidence="3">
    <location>
        <begin position="9"/>
        <end position="384"/>
    </location>
</feature>
<dbReference type="Gene3D" id="2.30.30.940">
    <property type="match status" value="1"/>
</dbReference>
<dbReference type="CDD" id="cd18809">
    <property type="entry name" value="SF1_C_RecD"/>
    <property type="match status" value="1"/>
</dbReference>
<evidence type="ECO:0000313" key="4">
    <source>
        <dbReference type="EMBL" id="GAA5036947.1"/>
    </source>
</evidence>
<organism evidence="4 5">
    <name type="scientific">Terrabacter aeriphilus</name>
    <dbReference type="NCBI Taxonomy" id="515662"/>
    <lineage>
        <taxon>Bacteria</taxon>
        <taxon>Bacillati</taxon>
        <taxon>Actinomycetota</taxon>
        <taxon>Actinomycetes</taxon>
        <taxon>Micrococcales</taxon>
        <taxon>Intrasporangiaceae</taxon>
        <taxon>Terrabacter</taxon>
    </lineage>
</organism>
<dbReference type="Proteomes" id="UP001500427">
    <property type="component" value="Unassembled WGS sequence"/>
</dbReference>
<protein>
    <recommendedName>
        <fullName evidence="3">TrwC relaxase domain-containing protein</fullName>
    </recommendedName>
</protein>
<feature type="compositionally biased region" description="Basic and acidic residues" evidence="2">
    <location>
        <begin position="343"/>
        <end position="355"/>
    </location>
</feature>
<dbReference type="InterPro" id="IPR050534">
    <property type="entry name" value="Coronavir_polyprotein_1ab"/>
</dbReference>
<dbReference type="InterPro" id="IPR014862">
    <property type="entry name" value="TrwC"/>
</dbReference>
<reference evidence="5" key="1">
    <citation type="journal article" date="2019" name="Int. J. Syst. Evol. Microbiol.">
        <title>The Global Catalogue of Microorganisms (GCM) 10K type strain sequencing project: providing services to taxonomists for standard genome sequencing and annotation.</title>
        <authorList>
            <consortium name="The Broad Institute Genomics Platform"/>
            <consortium name="The Broad Institute Genome Sequencing Center for Infectious Disease"/>
            <person name="Wu L."/>
            <person name="Ma J."/>
        </authorList>
    </citation>
    <scope>NUCLEOTIDE SEQUENCE [LARGE SCALE GENOMIC DNA]</scope>
    <source>
        <strain evidence="5">JCM 17687</strain>
    </source>
</reference>
<feature type="compositionally biased region" description="Basic and acidic residues" evidence="2">
    <location>
        <begin position="1349"/>
        <end position="1358"/>
    </location>
</feature>
<comment type="caution">
    <text evidence="4">The sequence shown here is derived from an EMBL/GenBank/DDBJ whole genome shotgun (WGS) entry which is preliminary data.</text>
</comment>
<dbReference type="PANTHER" id="PTHR43788">
    <property type="entry name" value="DNA2/NAM7 HELICASE FAMILY MEMBER"/>
    <property type="match status" value="1"/>
</dbReference>
<feature type="compositionally biased region" description="Basic and acidic residues" evidence="2">
    <location>
        <begin position="1321"/>
        <end position="1335"/>
    </location>
</feature>
<accession>A0ABP9JNS9</accession>
<sequence length="1372" mass="149109">MGATSVATGSGVSYYQSHALEGIEAAKSRGYYSKAVAAGEPPAEVLGLGLEALGLSVDAELDDETAKAVWEELRHPTTGEALGQRLANYAGPAERLGRAAARAGVVLPDSVRVAMERGKATPETVLAELQQVVTPEELKAIQTSADRQRRESVTFYDTLYTQDKTVSIAHAVADASGDGRAGEVFEDALRKASEAIVGFADKTLYVRAGDHGKSVEGRSSGRYIRTAGVAAASYRHHTSRDGDMHDHAHVLILNRSQSAEDTKFRALDGTMLYNSMSATTALASRASEIHISSQLGWRWTKKADGSRYLAAVDEALVKKFSKRATAIEERLDEWADHFERANGRVPTPKERDRQHANIQKRTRASKPDVMASRVETVERWDDETGKAFSDTYEALQADARAWAKERQAPGYDGDFIDHDAVVTEALDKLTATRTKFTRWHLLGEIDRAMPANLPEHMTYEAYQELAMNLVDEGVRRLGVERLTPIGVLDRNVPAELLRDDGRSVFSPPDDDVYASVETLANEAYLLGRTERVDAPAIAPGDAAERAAAAGLSGDQAEAMASVLSSGRSIEVLVGPAGTGKSYTLAATAEAWQAEHRGAVIGLAKSNAAASVLRNEGLSAAWNCDRWLAAQERIAVGRGRGQDAAMALEPGSLVIVDEASMAETETLVRVAKVAERYGAKVVLTGDHRQLTSVGAGGFFELAANDQALRDAGVVSELGDVRRFANDWEGAASLRLREGDTSVLVDYDRNGRIVEEASGEALERACDLWVTDHLEGRDALIVVATSEEASAASMKIRRELVEVGEVKGGASVTLANGGLASVGDVIQARANNYRLTDIMGAAVSNRDRLKVVEVQPTGGLLTRRVDNGRLVRLNPDYVGEYVELAYAVTAHGAQGRTVDRSYAVVTPATDAAALYVGMTRGRQTNVAIVDVSPEEAHGTAPMEPKDAEAVLAEVMAHDSSMRSATAEKRAQLDASQSLARLGAAWSASVARQVEHDERQAIAEALGPELMARIDADSAAPAFWGQIAATKRQGIDPIDALRSTIAGREVMTARDPAALLAWRLSGGHSMAWEPRRRDSATATPETALEPAQSYLERSPVPESLGRETLQTHTLDAYARQLAVAMDARVEELGRRTATEAPEWATRHLGRVPAKGTSAREEWESKAAKVAAYREQYVTTTHVNVDDPVGPRPSALRSPERFVDWQMANRALGLEVDVRDVSKWRDRELERAVERWTEAAAKAPAYVRHELADARREAQALRSKLARLEAVSAGGPKRSLERLEQHRAKTEEAERYVETLAEMHRARLDWYQDTSVVRTTAREAAAELERRNPDGKKSPAQEPEEFSPAQLRSYEDKQRRVSVEQPMIERGLGISL</sequence>
<dbReference type="InterPro" id="IPR027417">
    <property type="entry name" value="P-loop_NTPase"/>
</dbReference>
<evidence type="ECO:0000256" key="2">
    <source>
        <dbReference type="SAM" id="MobiDB-lite"/>
    </source>
</evidence>
<dbReference type="PANTHER" id="PTHR43788:SF8">
    <property type="entry name" value="DNA-BINDING PROTEIN SMUBP-2"/>
    <property type="match status" value="1"/>
</dbReference>